<dbReference type="FunFam" id="3.40.50.720:FF:000042">
    <property type="entry name" value="Trk system potassium transporter TrkA"/>
    <property type="match status" value="1"/>
</dbReference>
<name>A0AA86IWW4_9BURK</name>
<keyword evidence="2" id="KW-0813">Transport</keyword>
<dbReference type="NCBIfam" id="NF007032">
    <property type="entry name" value="PRK09496.1-4"/>
    <property type="match status" value="1"/>
</dbReference>
<feature type="domain" description="RCK N-terminal" evidence="7">
    <location>
        <begin position="1"/>
        <end position="122"/>
    </location>
</feature>
<dbReference type="Pfam" id="PF02254">
    <property type="entry name" value="TrkA_N"/>
    <property type="match status" value="2"/>
</dbReference>
<dbReference type="InterPro" id="IPR036291">
    <property type="entry name" value="NAD(P)-bd_dom_sf"/>
</dbReference>
<dbReference type="RefSeq" id="WP_130557196.1">
    <property type="nucleotide sequence ID" value="NZ_AP028947.1"/>
</dbReference>
<reference evidence="9 10" key="1">
    <citation type="submission" date="2023-10" db="EMBL/GenBank/DDBJ databases">
        <title>Complete Genome Sequence of Limnobacter thiooxidans CS-K2T, Isolated from freshwater lake sediments in Bavaria, Germany.</title>
        <authorList>
            <person name="Naruki M."/>
            <person name="Watanabe A."/>
            <person name="Warashina T."/>
            <person name="Morita T."/>
            <person name="Arakawa K."/>
        </authorList>
    </citation>
    <scope>NUCLEOTIDE SEQUENCE [LARGE SCALE GENOMIC DNA]</scope>
    <source>
        <strain evidence="9 10">CS-K2</strain>
    </source>
</reference>
<dbReference type="EMBL" id="AP028947">
    <property type="protein sequence ID" value="BET24558.1"/>
    <property type="molecule type" value="Genomic_DNA"/>
</dbReference>
<evidence type="ECO:0000256" key="6">
    <source>
        <dbReference type="ARBA" id="ARBA00023065"/>
    </source>
</evidence>
<accession>A0AA86IWW4</accession>
<evidence type="ECO:0000256" key="3">
    <source>
        <dbReference type="ARBA" id="ARBA00022538"/>
    </source>
</evidence>
<evidence type="ECO:0000256" key="1">
    <source>
        <dbReference type="ARBA" id="ARBA00017378"/>
    </source>
</evidence>
<keyword evidence="5" id="KW-0520">NAD</keyword>
<dbReference type="GO" id="GO:0015079">
    <property type="term" value="F:potassium ion transmembrane transporter activity"/>
    <property type="evidence" value="ECO:0007669"/>
    <property type="project" value="InterPro"/>
</dbReference>
<dbReference type="KEGG" id="lto:RGQ30_00590"/>
<evidence type="ECO:0000256" key="5">
    <source>
        <dbReference type="ARBA" id="ARBA00023027"/>
    </source>
</evidence>
<dbReference type="InterPro" id="IPR003148">
    <property type="entry name" value="RCK_N"/>
</dbReference>
<evidence type="ECO:0000256" key="2">
    <source>
        <dbReference type="ARBA" id="ARBA00022448"/>
    </source>
</evidence>
<dbReference type="NCBIfam" id="NF007039">
    <property type="entry name" value="PRK09496.3-2"/>
    <property type="match status" value="1"/>
</dbReference>
<evidence type="ECO:0000259" key="8">
    <source>
        <dbReference type="PROSITE" id="PS51202"/>
    </source>
</evidence>
<dbReference type="InterPro" id="IPR006037">
    <property type="entry name" value="RCK_C"/>
</dbReference>
<dbReference type="AlphaFoldDB" id="A0AA86IWW4"/>
<sequence>MKIIIVGAGRVGASLAESLVSEHNDITLIDPDPAVLADLQDRFDLRTIAGNGAIPRVLKQAGAEDADMLVAVTRNDETNLVACRMAALMFNVPRRIARVRSPEMLEQGNLHGDEGFNVDHVICPEQSVTDHIERLIEFPDALQVLDFADGKVTLVSVRAYAGGPLVSHPIEDIRKHLPKVDVRIVALFRENQPVAVEGYTTIQPGDEVFCLSATEHVRTVMAELRRMSKPVTKVMIAGGGNIGLRLAKSLEENYQVKVIDADRKRCEDLASQLGSRTLVLYGDATDEDLLAEENVQDVDTFIALTNDDENNIMSSLLAKRMGARRVIALIQRKVYAELVQGGQIDIALAPSNATLSELLKHIRRGDVVAVHRLRRGVAEAIETIAHGDSKSSKVVGRSIEKIDMPKGAVIGAIVRGDQVIMAHHDTVIEAEDHIITFVENRKLVPQVEKLFQVGVGFI</sequence>
<dbReference type="Gene3D" id="3.40.50.720">
    <property type="entry name" value="NAD(P)-binding Rossmann-like Domain"/>
    <property type="match status" value="2"/>
</dbReference>
<gene>
    <name evidence="9" type="primary">trkA</name>
    <name evidence="9" type="ORF">RGQ30_00590</name>
</gene>
<dbReference type="InterPro" id="IPR006036">
    <property type="entry name" value="K_uptake_TrkA"/>
</dbReference>
<dbReference type="PANTHER" id="PTHR43833">
    <property type="entry name" value="POTASSIUM CHANNEL PROTEIN 2-RELATED-RELATED"/>
    <property type="match status" value="1"/>
</dbReference>
<dbReference type="PROSITE" id="PS51202">
    <property type="entry name" value="RCK_C"/>
    <property type="match status" value="2"/>
</dbReference>
<keyword evidence="4" id="KW-0630">Potassium</keyword>
<evidence type="ECO:0000259" key="7">
    <source>
        <dbReference type="PROSITE" id="PS51201"/>
    </source>
</evidence>
<dbReference type="NCBIfam" id="NF007030">
    <property type="entry name" value="PRK09496.1-1"/>
    <property type="match status" value="1"/>
</dbReference>
<protein>
    <recommendedName>
        <fullName evidence="1">Trk system potassium uptake protein TrkA</fullName>
    </recommendedName>
</protein>
<proteinExistence type="predicted"/>
<dbReference type="SUPFAM" id="SSF116726">
    <property type="entry name" value="TrkA C-terminal domain-like"/>
    <property type="match status" value="2"/>
</dbReference>
<keyword evidence="3" id="KW-0633">Potassium transport</keyword>
<dbReference type="GO" id="GO:0005886">
    <property type="term" value="C:plasma membrane"/>
    <property type="evidence" value="ECO:0007669"/>
    <property type="project" value="InterPro"/>
</dbReference>
<organism evidence="9 10">
    <name type="scientific">Limnobacter thiooxidans</name>
    <dbReference type="NCBI Taxonomy" id="131080"/>
    <lineage>
        <taxon>Bacteria</taxon>
        <taxon>Pseudomonadati</taxon>
        <taxon>Pseudomonadota</taxon>
        <taxon>Betaproteobacteria</taxon>
        <taxon>Burkholderiales</taxon>
        <taxon>Burkholderiaceae</taxon>
        <taxon>Limnobacter</taxon>
    </lineage>
</organism>
<keyword evidence="6" id="KW-0406">Ion transport</keyword>
<dbReference type="PANTHER" id="PTHR43833:SF5">
    <property type="entry name" value="TRK SYSTEM POTASSIUM UPTAKE PROTEIN TRKA"/>
    <property type="match status" value="1"/>
</dbReference>
<feature type="domain" description="RCK C-terminal" evidence="8">
    <location>
        <begin position="368"/>
        <end position="453"/>
    </location>
</feature>
<dbReference type="Proteomes" id="UP001329151">
    <property type="component" value="Chromosome"/>
</dbReference>
<dbReference type="SUPFAM" id="SSF51735">
    <property type="entry name" value="NAD(P)-binding Rossmann-fold domains"/>
    <property type="match status" value="2"/>
</dbReference>
<keyword evidence="10" id="KW-1185">Reference proteome</keyword>
<feature type="domain" description="RCK N-terminal" evidence="7">
    <location>
        <begin position="231"/>
        <end position="348"/>
    </location>
</feature>
<dbReference type="InterPro" id="IPR036721">
    <property type="entry name" value="RCK_C_sf"/>
</dbReference>
<evidence type="ECO:0000313" key="10">
    <source>
        <dbReference type="Proteomes" id="UP001329151"/>
    </source>
</evidence>
<dbReference type="InterPro" id="IPR050721">
    <property type="entry name" value="Trk_Ktr_HKT_K-transport"/>
</dbReference>
<evidence type="ECO:0000256" key="4">
    <source>
        <dbReference type="ARBA" id="ARBA00022958"/>
    </source>
</evidence>
<feature type="domain" description="RCK C-terminal" evidence="8">
    <location>
        <begin position="142"/>
        <end position="226"/>
    </location>
</feature>
<evidence type="ECO:0000313" key="9">
    <source>
        <dbReference type="EMBL" id="BET24558.1"/>
    </source>
</evidence>
<dbReference type="PRINTS" id="PR00335">
    <property type="entry name" value="KUPTAKETRKA"/>
</dbReference>
<dbReference type="NCBIfam" id="NF007031">
    <property type="entry name" value="PRK09496.1-2"/>
    <property type="match status" value="1"/>
</dbReference>
<dbReference type="Pfam" id="PF02080">
    <property type="entry name" value="TrkA_C"/>
    <property type="match status" value="2"/>
</dbReference>
<dbReference type="PROSITE" id="PS51201">
    <property type="entry name" value="RCK_N"/>
    <property type="match status" value="2"/>
</dbReference>
<dbReference type="Gene3D" id="3.30.70.1450">
    <property type="entry name" value="Regulator of K+ conductance, C-terminal domain"/>
    <property type="match status" value="2"/>
</dbReference>